<feature type="modified residue" description="4-aspartylphosphate" evidence="15">
    <location>
        <position position="679"/>
    </location>
</feature>
<comment type="catalytic activity">
    <reaction evidence="1">
        <text>ATP + protein L-histidine = ADP + protein N-phospho-L-histidine.</text>
        <dbReference type="EC" id="2.7.13.3"/>
    </reaction>
</comment>
<comment type="subcellular location">
    <subcellularLocation>
        <location evidence="2">Membrane</location>
    </subcellularLocation>
</comment>
<keyword evidence="9" id="KW-0067">ATP-binding</keyword>
<dbReference type="SUPFAM" id="SSF55785">
    <property type="entry name" value="PYP-like sensor domain (PAS domain)"/>
    <property type="match status" value="2"/>
</dbReference>
<evidence type="ECO:0000256" key="12">
    <source>
        <dbReference type="ARBA" id="ARBA00023136"/>
    </source>
</evidence>
<dbReference type="FunFam" id="3.30.565.10:FF:000010">
    <property type="entry name" value="Sensor histidine kinase RcsC"/>
    <property type="match status" value="1"/>
</dbReference>
<dbReference type="FunFam" id="1.10.287.130:FF:000004">
    <property type="entry name" value="Ethylene receptor 1"/>
    <property type="match status" value="1"/>
</dbReference>
<keyword evidence="8" id="KW-0418">Kinase</keyword>
<evidence type="ECO:0000256" key="2">
    <source>
        <dbReference type="ARBA" id="ARBA00004370"/>
    </source>
</evidence>
<evidence type="ECO:0000259" key="19">
    <source>
        <dbReference type="PROSITE" id="PS50110"/>
    </source>
</evidence>
<dbReference type="Pfam" id="PF00512">
    <property type="entry name" value="HisKA"/>
    <property type="match status" value="1"/>
</dbReference>
<dbReference type="SMART" id="SM00387">
    <property type="entry name" value="HATPase_c"/>
    <property type="match status" value="1"/>
</dbReference>
<dbReference type="CDD" id="cd17546">
    <property type="entry name" value="REC_hyHK_CKI1_RcsC-like"/>
    <property type="match status" value="1"/>
</dbReference>
<dbReference type="RefSeq" id="WP_110524034.1">
    <property type="nucleotide sequence ID" value="NZ_QKOE01000005.1"/>
</dbReference>
<feature type="domain" description="PAC" evidence="21">
    <location>
        <begin position="295"/>
        <end position="347"/>
    </location>
</feature>
<dbReference type="SMART" id="SM00086">
    <property type="entry name" value="PAC"/>
    <property type="match status" value="2"/>
</dbReference>
<dbReference type="PROSITE" id="PS50113">
    <property type="entry name" value="PAC"/>
    <property type="match status" value="2"/>
</dbReference>
<gene>
    <name evidence="22" type="ORF">DNK49_09120</name>
</gene>
<dbReference type="InterPro" id="IPR003594">
    <property type="entry name" value="HATPase_dom"/>
</dbReference>
<keyword evidence="11" id="KW-0902">Two-component regulatory system</keyword>
<dbReference type="Proteomes" id="UP000248259">
    <property type="component" value="Unassembled WGS sequence"/>
</dbReference>
<dbReference type="AlphaFoldDB" id="A0A323V9B6"/>
<name>A0A323V9B6_9RHOO</name>
<evidence type="ECO:0000256" key="3">
    <source>
        <dbReference type="ARBA" id="ARBA00012438"/>
    </source>
</evidence>
<evidence type="ECO:0000259" key="20">
    <source>
        <dbReference type="PROSITE" id="PS50112"/>
    </source>
</evidence>
<feature type="domain" description="PAC" evidence="21">
    <location>
        <begin position="174"/>
        <end position="225"/>
    </location>
</feature>
<dbReference type="Pfam" id="PF08448">
    <property type="entry name" value="PAS_4"/>
    <property type="match status" value="1"/>
</dbReference>
<dbReference type="InterPro" id="IPR013656">
    <property type="entry name" value="PAS_4"/>
</dbReference>
<evidence type="ECO:0000256" key="13">
    <source>
        <dbReference type="ARBA" id="ARBA00058004"/>
    </source>
</evidence>
<dbReference type="InterPro" id="IPR036097">
    <property type="entry name" value="HisK_dim/P_sf"/>
</dbReference>
<keyword evidence="23" id="KW-1185">Reference proteome</keyword>
<keyword evidence="4 15" id="KW-0597">Phosphoprotein</keyword>
<dbReference type="CDD" id="cd16922">
    <property type="entry name" value="HATPase_EvgS-ArcB-TorS-like"/>
    <property type="match status" value="1"/>
</dbReference>
<organism evidence="22 23">
    <name type="scientific">Parazoarcus communis SWub3 = DSM 12120</name>
    <dbReference type="NCBI Taxonomy" id="1121029"/>
    <lineage>
        <taxon>Bacteria</taxon>
        <taxon>Pseudomonadati</taxon>
        <taxon>Pseudomonadota</taxon>
        <taxon>Betaproteobacteria</taxon>
        <taxon>Rhodocyclales</taxon>
        <taxon>Zoogloeaceae</taxon>
        <taxon>Parazoarcus</taxon>
    </lineage>
</organism>
<proteinExistence type="predicted"/>
<evidence type="ECO:0000256" key="7">
    <source>
        <dbReference type="ARBA" id="ARBA00022741"/>
    </source>
</evidence>
<evidence type="ECO:0000256" key="4">
    <source>
        <dbReference type="ARBA" id="ARBA00022553"/>
    </source>
</evidence>
<dbReference type="Pfam" id="PF00072">
    <property type="entry name" value="Response_reg"/>
    <property type="match status" value="1"/>
</dbReference>
<dbReference type="Gene3D" id="1.10.287.130">
    <property type="match status" value="1"/>
</dbReference>
<dbReference type="CDD" id="cd00130">
    <property type="entry name" value="PAS"/>
    <property type="match status" value="2"/>
</dbReference>
<feature type="coiled-coil region" evidence="16">
    <location>
        <begin position="331"/>
        <end position="358"/>
    </location>
</feature>
<feature type="domain" description="Response regulatory" evidence="19">
    <location>
        <begin position="630"/>
        <end position="746"/>
    </location>
</feature>
<dbReference type="GO" id="GO:0016020">
    <property type="term" value="C:membrane"/>
    <property type="evidence" value="ECO:0007669"/>
    <property type="project" value="UniProtKB-SubCell"/>
</dbReference>
<dbReference type="EC" id="2.7.13.3" evidence="3"/>
<dbReference type="SUPFAM" id="SSF52172">
    <property type="entry name" value="CheY-like"/>
    <property type="match status" value="1"/>
</dbReference>
<comment type="caution">
    <text evidence="22">The sequence shown here is derived from an EMBL/GenBank/DDBJ whole genome shotgun (WGS) entry which is preliminary data.</text>
</comment>
<dbReference type="PROSITE" id="PS50110">
    <property type="entry name" value="RESPONSE_REGULATORY"/>
    <property type="match status" value="1"/>
</dbReference>
<dbReference type="NCBIfam" id="TIGR00229">
    <property type="entry name" value="sensory_box"/>
    <property type="match status" value="2"/>
</dbReference>
<dbReference type="PROSITE" id="PS50109">
    <property type="entry name" value="HIS_KIN"/>
    <property type="match status" value="1"/>
</dbReference>
<dbReference type="InterPro" id="IPR001789">
    <property type="entry name" value="Sig_transdc_resp-reg_receiver"/>
</dbReference>
<feature type="domain" description="PAS" evidence="20">
    <location>
        <begin position="101"/>
        <end position="171"/>
    </location>
</feature>
<dbReference type="PROSITE" id="PS50112">
    <property type="entry name" value="PAS"/>
    <property type="match status" value="2"/>
</dbReference>
<dbReference type="PANTHER" id="PTHR45339">
    <property type="entry name" value="HYBRID SIGNAL TRANSDUCTION HISTIDINE KINASE J"/>
    <property type="match status" value="1"/>
</dbReference>
<dbReference type="SUPFAM" id="SSF47384">
    <property type="entry name" value="Homodimeric domain of signal transducing histidine kinase"/>
    <property type="match status" value="1"/>
</dbReference>
<dbReference type="GO" id="GO:0000155">
    <property type="term" value="F:phosphorelay sensor kinase activity"/>
    <property type="evidence" value="ECO:0007669"/>
    <property type="project" value="InterPro"/>
</dbReference>
<evidence type="ECO:0000313" key="23">
    <source>
        <dbReference type="Proteomes" id="UP000248259"/>
    </source>
</evidence>
<dbReference type="SMART" id="SM00448">
    <property type="entry name" value="REC"/>
    <property type="match status" value="1"/>
</dbReference>
<evidence type="ECO:0000256" key="11">
    <source>
        <dbReference type="ARBA" id="ARBA00023012"/>
    </source>
</evidence>
<dbReference type="InterPro" id="IPR005467">
    <property type="entry name" value="His_kinase_dom"/>
</dbReference>
<dbReference type="InterPro" id="IPR036890">
    <property type="entry name" value="HATPase_C_sf"/>
</dbReference>
<evidence type="ECO:0000256" key="16">
    <source>
        <dbReference type="SAM" id="Coils"/>
    </source>
</evidence>
<reference evidence="22 23" key="1">
    <citation type="submission" date="2018-06" db="EMBL/GenBank/DDBJ databases">
        <title>Azoarcus communis strain SWub3 genome.</title>
        <authorList>
            <person name="Zorraquino Salvo V."/>
            <person name="Toubiana D."/>
            <person name="Blumwald E."/>
        </authorList>
    </citation>
    <scope>NUCLEOTIDE SEQUENCE [LARGE SCALE GENOMIC DNA]</scope>
    <source>
        <strain evidence="22 23">SWub3</strain>
    </source>
</reference>
<dbReference type="InterPro" id="IPR000014">
    <property type="entry name" value="PAS"/>
</dbReference>
<dbReference type="InterPro" id="IPR004358">
    <property type="entry name" value="Sig_transdc_His_kin-like_C"/>
</dbReference>
<sequence>MSDREHPEHLEGFPPVRVHRSVLRVVLPYLGFAVLWIVLSDRVVDMFFSGAADQARIQTFKGLAFVGFTTVLLYGLVHRLLTQVEQASHRQRVEQSRRLRALELLNTVANSSTDAIFAKDLQGRYLLFNRAAAEASGKSVSEVLGHDDRVLFPPEQAKLVMENDRRAMVLGKIIAFEETLSTANGTVVYASTKGPLRDGSGQVVGLFGVARDITEARAREMELRKLSLAVEQSPESVIITDLEGCIEYANQAFFTHSGMTRDEVVGCPAMALGSEDTPRETYDALWAALARGECWAGEFVNRRKDGSPYTVFARVAPILQANGQVTHYLSIQEDITEKKKTEAELERYRQSLEELVSSRTTELTVAIGQAEAASRAKSAFLANMSHEIRTPMNAILGLTHLLQTDAPAPRQVERLDKIEQAARHLMSIINDILDLSKVEAGRMVLEHTRFSLQGVLEHVRALVVAQATDKGIELGFSAGDVPDGLIGDPTRISQVLLNYVSNAVKFTERGRVAVRVKVVGAQGETVLLRFEVEDTGIGIPVEKHGELFRAFEQGDVSTTRRYGGTGLGLAINRRLAGLMGGEVGLHSTPGRGSLFWFTARLERASGVAVGAASPQADARELLQRTRAGARLLVVEDNPVSREVASALLRAVGLDAATAGNGAEAVTLCASEPFELILMDIEMPVMDGLTAARAIRQAGRNRQTPVVAMTAGVFEEHRKACEAAGMDDFVPKPVDPAVLYDTLLRWLPHAPAEDSPVVQVSSLPDVAMAVDEHDWRRCAASMRDLLSASNMRANQLLGEQAALFRACMGRYYAIFARQVGDFRYPEALATLDEVLGNMPTPMSSLSDRWGGGET</sequence>
<feature type="domain" description="Histidine kinase" evidence="18">
    <location>
        <begin position="383"/>
        <end position="603"/>
    </location>
</feature>
<feature type="transmembrane region" description="Helical" evidence="17">
    <location>
        <begin position="22"/>
        <end position="39"/>
    </location>
</feature>
<evidence type="ECO:0000259" key="18">
    <source>
        <dbReference type="PROSITE" id="PS50109"/>
    </source>
</evidence>
<evidence type="ECO:0000256" key="8">
    <source>
        <dbReference type="ARBA" id="ARBA00022777"/>
    </source>
</evidence>
<dbReference type="InterPro" id="IPR001610">
    <property type="entry name" value="PAC"/>
</dbReference>
<dbReference type="InterPro" id="IPR003661">
    <property type="entry name" value="HisK_dim/P_dom"/>
</dbReference>
<dbReference type="SMART" id="SM00388">
    <property type="entry name" value="HisKA"/>
    <property type="match status" value="1"/>
</dbReference>
<dbReference type="Pfam" id="PF13426">
    <property type="entry name" value="PAS_9"/>
    <property type="match status" value="1"/>
</dbReference>
<keyword evidence="7" id="KW-0547">Nucleotide-binding</keyword>
<evidence type="ECO:0000313" key="22">
    <source>
        <dbReference type="EMBL" id="PZA16808.1"/>
    </source>
</evidence>
<evidence type="ECO:0000256" key="6">
    <source>
        <dbReference type="ARBA" id="ARBA00022692"/>
    </source>
</evidence>
<dbReference type="CDD" id="cd00082">
    <property type="entry name" value="HisKA"/>
    <property type="match status" value="1"/>
</dbReference>
<dbReference type="PANTHER" id="PTHR45339:SF1">
    <property type="entry name" value="HYBRID SIGNAL TRANSDUCTION HISTIDINE KINASE J"/>
    <property type="match status" value="1"/>
</dbReference>
<dbReference type="GO" id="GO:0005524">
    <property type="term" value="F:ATP binding"/>
    <property type="evidence" value="ECO:0007669"/>
    <property type="project" value="UniProtKB-KW"/>
</dbReference>
<evidence type="ECO:0000256" key="9">
    <source>
        <dbReference type="ARBA" id="ARBA00022840"/>
    </source>
</evidence>
<keyword evidence="12 17" id="KW-0472">Membrane</keyword>
<dbReference type="InterPro" id="IPR035965">
    <property type="entry name" value="PAS-like_dom_sf"/>
</dbReference>
<protein>
    <recommendedName>
        <fullName evidence="14">Virulence sensor protein BvgS</fullName>
        <ecNumber evidence="3">2.7.13.3</ecNumber>
    </recommendedName>
</protein>
<comment type="function">
    <text evidence="13">Member of the two-component regulatory system BvgS/BvgA. Phosphorylates BvgA via a four-step phosphorelay in response to environmental signals.</text>
</comment>
<dbReference type="Gene3D" id="3.30.565.10">
    <property type="entry name" value="Histidine kinase-like ATPase, C-terminal domain"/>
    <property type="match status" value="1"/>
</dbReference>
<evidence type="ECO:0000256" key="1">
    <source>
        <dbReference type="ARBA" id="ARBA00000085"/>
    </source>
</evidence>
<dbReference type="Gene3D" id="3.40.50.2300">
    <property type="match status" value="1"/>
</dbReference>
<keyword evidence="10 17" id="KW-1133">Transmembrane helix</keyword>
<dbReference type="Pfam" id="PF02518">
    <property type="entry name" value="HATPase_c"/>
    <property type="match status" value="1"/>
</dbReference>
<keyword evidence="16" id="KW-0175">Coiled coil</keyword>
<feature type="transmembrane region" description="Helical" evidence="17">
    <location>
        <begin position="60"/>
        <end position="81"/>
    </location>
</feature>
<dbReference type="SUPFAM" id="SSF55874">
    <property type="entry name" value="ATPase domain of HSP90 chaperone/DNA topoisomerase II/histidine kinase"/>
    <property type="match status" value="1"/>
</dbReference>
<keyword evidence="6 17" id="KW-0812">Transmembrane</keyword>
<accession>A0A323V9B6</accession>
<dbReference type="SMART" id="SM00091">
    <property type="entry name" value="PAS"/>
    <property type="match status" value="2"/>
</dbReference>
<dbReference type="PRINTS" id="PR00344">
    <property type="entry name" value="BCTRLSENSOR"/>
</dbReference>
<feature type="domain" description="PAS" evidence="20">
    <location>
        <begin position="222"/>
        <end position="266"/>
    </location>
</feature>
<evidence type="ECO:0000256" key="14">
    <source>
        <dbReference type="ARBA" id="ARBA00070152"/>
    </source>
</evidence>
<dbReference type="InterPro" id="IPR011006">
    <property type="entry name" value="CheY-like_superfamily"/>
</dbReference>
<dbReference type="InterPro" id="IPR000700">
    <property type="entry name" value="PAS-assoc_C"/>
</dbReference>
<keyword evidence="5" id="KW-0808">Transferase</keyword>
<dbReference type="OrthoDB" id="5290456at2"/>
<evidence type="ECO:0000256" key="10">
    <source>
        <dbReference type="ARBA" id="ARBA00022989"/>
    </source>
</evidence>
<dbReference type="Gene3D" id="3.30.450.20">
    <property type="entry name" value="PAS domain"/>
    <property type="match status" value="2"/>
</dbReference>
<evidence type="ECO:0000256" key="15">
    <source>
        <dbReference type="PROSITE-ProRule" id="PRU00169"/>
    </source>
</evidence>
<dbReference type="EMBL" id="QKOE01000005">
    <property type="protein sequence ID" value="PZA16808.1"/>
    <property type="molecule type" value="Genomic_DNA"/>
</dbReference>
<evidence type="ECO:0000256" key="5">
    <source>
        <dbReference type="ARBA" id="ARBA00022679"/>
    </source>
</evidence>
<evidence type="ECO:0000256" key="17">
    <source>
        <dbReference type="SAM" id="Phobius"/>
    </source>
</evidence>
<evidence type="ECO:0000259" key="21">
    <source>
        <dbReference type="PROSITE" id="PS50113"/>
    </source>
</evidence>